<dbReference type="GeneID" id="97143426"/>
<dbReference type="RefSeq" id="WP_220561214.1">
    <property type="nucleotide sequence ID" value="NZ_CP080765.1"/>
</dbReference>
<geneLocation type="plasmid" evidence="1 2">
    <name>pAT1</name>
</geneLocation>
<proteinExistence type="predicted"/>
<name>A0ABX8YG32_ANETH</name>
<accession>A0ABX8YG32</accession>
<sequence>MLLEKIKSDLQKMFSEHGKIAFLIEESKPIKNNLGEIIAYKTEKPKQVIIQRNLTHQVLSEMAGDVSTGNMELLLPTNTRIVETSLIEYQGRRYQIKTVTPKRIFGEIVCYQAAAERVDGNVEPE</sequence>
<organism evidence="1 2">
    <name type="scientific">Aneurinibacillus thermoaerophilus</name>
    <dbReference type="NCBI Taxonomy" id="143495"/>
    <lineage>
        <taxon>Bacteria</taxon>
        <taxon>Bacillati</taxon>
        <taxon>Bacillota</taxon>
        <taxon>Bacilli</taxon>
        <taxon>Bacillales</taxon>
        <taxon>Paenibacillaceae</taxon>
        <taxon>Aneurinibacillus group</taxon>
        <taxon>Aneurinibacillus</taxon>
    </lineage>
</organism>
<evidence type="ECO:0000313" key="1">
    <source>
        <dbReference type="EMBL" id="QYY44778.1"/>
    </source>
</evidence>
<protein>
    <submittedName>
        <fullName evidence="1">Uncharacterized protein</fullName>
    </submittedName>
</protein>
<keyword evidence="2" id="KW-1185">Reference proteome</keyword>
<evidence type="ECO:0000313" key="2">
    <source>
        <dbReference type="Proteomes" id="UP000826616"/>
    </source>
</evidence>
<dbReference type="Proteomes" id="UP000826616">
    <property type="component" value="Plasmid pAT1"/>
</dbReference>
<keyword evidence="1" id="KW-0614">Plasmid</keyword>
<reference evidence="1 2" key="1">
    <citation type="submission" date="2021-08" db="EMBL/GenBank/DDBJ databases">
        <title>Complete genome sequence of the strain Aneurinibacillus thermoaerophilus CCM 8960.</title>
        <authorList>
            <person name="Musilova J."/>
            <person name="Kourilova X."/>
            <person name="Pernicova I."/>
            <person name="Bezdicek M."/>
            <person name="Lengerova M."/>
            <person name="Obruca S."/>
            <person name="Sedlar K."/>
        </authorList>
    </citation>
    <scope>NUCLEOTIDE SEQUENCE [LARGE SCALE GENOMIC DNA]</scope>
    <source>
        <strain evidence="1 2">CCM 8960</strain>
        <plasmid evidence="1 2">pAT1</plasmid>
    </source>
</reference>
<dbReference type="EMBL" id="CP080765">
    <property type="protein sequence ID" value="QYY44778.1"/>
    <property type="molecule type" value="Genomic_DNA"/>
</dbReference>
<gene>
    <name evidence="1" type="ORF">K3F53_18765</name>
</gene>